<dbReference type="PROSITE" id="PS00409">
    <property type="entry name" value="PROKAR_NTER_METHYL"/>
    <property type="match status" value="1"/>
</dbReference>
<evidence type="ECO:0000256" key="1">
    <source>
        <dbReference type="SAM" id="Phobius"/>
    </source>
</evidence>
<dbReference type="NCBIfam" id="TIGR02532">
    <property type="entry name" value="IV_pilin_GFxxxE"/>
    <property type="match status" value="1"/>
</dbReference>
<evidence type="ECO:0000313" key="2">
    <source>
        <dbReference type="EMBL" id="EAQ31348.1"/>
    </source>
</evidence>
<dbReference type="RefSeq" id="WP_006956803.1">
    <property type="nucleotide sequence ID" value="NZ_CH672409.1"/>
</dbReference>
<dbReference type="Proteomes" id="UP000016543">
    <property type="component" value="Unassembled WGS sequence"/>
</dbReference>
<keyword evidence="3" id="KW-1185">Reference proteome</keyword>
<evidence type="ECO:0000313" key="3">
    <source>
        <dbReference type="Proteomes" id="UP000016543"/>
    </source>
</evidence>
<proteinExistence type="predicted"/>
<keyword evidence="1" id="KW-0472">Membrane</keyword>
<organism evidence="2 3">
    <name type="scientific">Idiomarina baltica OS145</name>
    <dbReference type="NCBI Taxonomy" id="314276"/>
    <lineage>
        <taxon>Bacteria</taxon>
        <taxon>Pseudomonadati</taxon>
        <taxon>Pseudomonadota</taxon>
        <taxon>Gammaproteobacteria</taxon>
        <taxon>Alteromonadales</taxon>
        <taxon>Idiomarinaceae</taxon>
        <taxon>Idiomarina</taxon>
    </lineage>
</organism>
<accession>A0ABP2CNY6</accession>
<reference evidence="2 3" key="1">
    <citation type="submission" date="2006-01" db="EMBL/GenBank/DDBJ databases">
        <authorList>
            <person name="Brettar I."/>
            <person name="Hofle M."/>
            <person name="Ferriera S."/>
            <person name="Johnson J."/>
            <person name="Kravitz S."/>
            <person name="Halpern A."/>
            <person name="Remington K."/>
            <person name="Beeson K."/>
            <person name="Tran B."/>
            <person name="Rogers Y.-H."/>
            <person name="Friedman R."/>
            <person name="Venter J.C."/>
        </authorList>
    </citation>
    <scope>NUCLEOTIDE SEQUENCE [LARGE SCALE GENOMIC DNA]</scope>
    <source>
        <strain evidence="2 3">OS145</strain>
    </source>
</reference>
<sequence>MRNQKGFTLIELIIVIVVLGILAVTAAPQFFNFSGDARESAVKGLKGNIQGAYQTVYAKAAVDGDFSTAIGDVTISNGYPTADASGIVEAANLGTNGEDWVFASGDGNGTAVADTFYIAPAGFDSLSDTSTADDIFDASCYVSYVAAENTDTPPTVTIDVSGCGN</sequence>
<comment type="caution">
    <text evidence="2">The sequence shown here is derived from an EMBL/GenBank/DDBJ whole genome shotgun (WGS) entry which is preliminary data.</text>
</comment>
<feature type="transmembrane region" description="Helical" evidence="1">
    <location>
        <begin position="12"/>
        <end position="31"/>
    </location>
</feature>
<gene>
    <name evidence="2" type="ORF">OS145_05535</name>
</gene>
<dbReference type="InterPro" id="IPR045584">
    <property type="entry name" value="Pilin-like"/>
</dbReference>
<dbReference type="Pfam" id="PF07963">
    <property type="entry name" value="N_methyl"/>
    <property type="match status" value="1"/>
</dbReference>
<keyword evidence="1" id="KW-1133">Transmembrane helix</keyword>
<dbReference type="Gene3D" id="3.30.700.10">
    <property type="entry name" value="Glycoprotein, Type 4 Pilin"/>
    <property type="match status" value="1"/>
</dbReference>
<keyword evidence="1" id="KW-0812">Transmembrane</keyword>
<dbReference type="EMBL" id="AAMX01000018">
    <property type="protein sequence ID" value="EAQ31348.1"/>
    <property type="molecule type" value="Genomic_DNA"/>
</dbReference>
<dbReference type="InterPro" id="IPR012902">
    <property type="entry name" value="N_methyl_site"/>
</dbReference>
<protein>
    <submittedName>
        <fullName evidence="2">Type II secretory pathway, pseudopilin</fullName>
    </submittedName>
</protein>
<dbReference type="SUPFAM" id="SSF54523">
    <property type="entry name" value="Pili subunits"/>
    <property type="match status" value="1"/>
</dbReference>
<name>A0ABP2CNY6_9GAMM</name>